<evidence type="ECO:0000313" key="3">
    <source>
        <dbReference type="Proteomes" id="UP000309389"/>
    </source>
</evidence>
<dbReference type="OrthoDB" id="7605493at2"/>
<proteinExistence type="predicted"/>
<keyword evidence="1" id="KW-1133">Transmembrane helix</keyword>
<organism evidence="2 3">
    <name type="scientific">Alteraurantiacibacter aquimixticola</name>
    <dbReference type="NCBI Taxonomy" id="2489173"/>
    <lineage>
        <taxon>Bacteria</taxon>
        <taxon>Pseudomonadati</taxon>
        <taxon>Pseudomonadota</taxon>
        <taxon>Alphaproteobacteria</taxon>
        <taxon>Sphingomonadales</taxon>
        <taxon>Erythrobacteraceae</taxon>
        <taxon>Alteraurantiacibacter</taxon>
    </lineage>
</organism>
<dbReference type="EMBL" id="SSHH01000002">
    <property type="protein sequence ID" value="TIX50327.1"/>
    <property type="molecule type" value="Genomic_DNA"/>
</dbReference>
<reference evidence="2 3" key="1">
    <citation type="submission" date="2019-04" db="EMBL/GenBank/DDBJ databases">
        <title>Altererythrobacter aquimixticola sp. nov., isolated from sediment of junction between the ocean and a freshwater spring.</title>
        <authorList>
            <person name="Yoon J.-H."/>
        </authorList>
    </citation>
    <scope>NUCLEOTIDE SEQUENCE [LARGE SCALE GENOMIC DNA]</scope>
    <source>
        <strain evidence="2 3">SSKS-13</strain>
    </source>
</reference>
<name>A0A4T3F187_9SPHN</name>
<sequence length="92" mass="10356">MKRDRRLLFAIFAFGASFLAVCVQAWITASYVFAAVMGQWDQFSELFGVASPPEFCFDYCAPKLPIMAGLVALALFWIGLTLITIAWWNPKK</sequence>
<dbReference type="AlphaFoldDB" id="A0A4T3F187"/>
<comment type="caution">
    <text evidence="2">The sequence shown here is derived from an EMBL/GenBank/DDBJ whole genome shotgun (WGS) entry which is preliminary data.</text>
</comment>
<evidence type="ECO:0000256" key="1">
    <source>
        <dbReference type="SAM" id="Phobius"/>
    </source>
</evidence>
<dbReference type="Proteomes" id="UP000309389">
    <property type="component" value="Unassembled WGS sequence"/>
</dbReference>
<accession>A0A4T3F187</accession>
<protein>
    <recommendedName>
        <fullName evidence="4">Disulfide bond formation protein B</fullName>
    </recommendedName>
</protein>
<keyword evidence="1" id="KW-0472">Membrane</keyword>
<keyword evidence="3" id="KW-1185">Reference proteome</keyword>
<evidence type="ECO:0008006" key="4">
    <source>
        <dbReference type="Google" id="ProtNLM"/>
    </source>
</evidence>
<keyword evidence="1" id="KW-0812">Transmembrane</keyword>
<feature type="transmembrane region" description="Helical" evidence="1">
    <location>
        <begin position="66"/>
        <end position="88"/>
    </location>
</feature>
<evidence type="ECO:0000313" key="2">
    <source>
        <dbReference type="EMBL" id="TIX50327.1"/>
    </source>
</evidence>
<dbReference type="RefSeq" id="WP_136693346.1">
    <property type="nucleotide sequence ID" value="NZ_SSHH01000002.1"/>
</dbReference>
<gene>
    <name evidence="2" type="ORF">E5222_08585</name>
</gene>